<dbReference type="EMBL" id="SJPJ01000001">
    <property type="protein sequence ID" value="TWT83972.1"/>
    <property type="molecule type" value="Genomic_DNA"/>
</dbReference>
<proteinExistence type="predicted"/>
<sequence length="93" mass="10418">MVKLDNKLTQIGVDRTKGAAITWLLSKDYPKNMVNVCDLGRLIQQSHYAGKRIDRQTGGQSPAWSPWSWNPIQGGGVGSWARVRKVRIKADQI</sequence>
<evidence type="ECO:0000313" key="2">
    <source>
        <dbReference type="Proteomes" id="UP000315010"/>
    </source>
</evidence>
<keyword evidence="2" id="KW-1185">Reference proteome</keyword>
<evidence type="ECO:0000313" key="1">
    <source>
        <dbReference type="EMBL" id="TWT83972.1"/>
    </source>
</evidence>
<name>A0A5C5Z9H0_9BACT</name>
<dbReference type="Proteomes" id="UP000315010">
    <property type="component" value="Unassembled WGS sequence"/>
</dbReference>
<comment type="caution">
    <text evidence="1">The sequence shown here is derived from an EMBL/GenBank/DDBJ whole genome shotgun (WGS) entry which is preliminary data.</text>
</comment>
<dbReference type="AlphaFoldDB" id="A0A5C5Z9H0"/>
<protein>
    <submittedName>
        <fullName evidence="1">Uncharacterized protein</fullName>
    </submittedName>
</protein>
<reference evidence="1 2" key="1">
    <citation type="submission" date="2019-02" db="EMBL/GenBank/DDBJ databases">
        <title>Deep-cultivation of Planctomycetes and their phenomic and genomic characterization uncovers novel biology.</title>
        <authorList>
            <person name="Wiegand S."/>
            <person name="Jogler M."/>
            <person name="Boedeker C."/>
            <person name="Pinto D."/>
            <person name="Vollmers J."/>
            <person name="Rivas-Marin E."/>
            <person name="Kohn T."/>
            <person name="Peeters S.H."/>
            <person name="Heuer A."/>
            <person name="Rast P."/>
            <person name="Oberbeckmann S."/>
            <person name="Bunk B."/>
            <person name="Jeske O."/>
            <person name="Meyerdierks A."/>
            <person name="Storesund J.E."/>
            <person name="Kallscheuer N."/>
            <person name="Luecker S."/>
            <person name="Lage O.M."/>
            <person name="Pohl T."/>
            <person name="Merkel B.J."/>
            <person name="Hornburger P."/>
            <person name="Mueller R.-W."/>
            <person name="Bruemmer F."/>
            <person name="Labrenz M."/>
            <person name="Spormann A.M."/>
            <person name="Op Den Camp H."/>
            <person name="Overmann J."/>
            <person name="Amann R."/>
            <person name="Jetten M.S.M."/>
            <person name="Mascher T."/>
            <person name="Medema M.H."/>
            <person name="Devos D.P."/>
            <person name="Kaster A.-K."/>
            <person name="Ovreas L."/>
            <person name="Rohde M."/>
            <person name="Galperin M.Y."/>
            <person name="Jogler C."/>
        </authorList>
    </citation>
    <scope>NUCLEOTIDE SEQUENCE [LARGE SCALE GENOMIC DNA]</scope>
    <source>
        <strain evidence="1 2">CA13</strain>
    </source>
</reference>
<accession>A0A5C5Z9H0</accession>
<gene>
    <name evidence="1" type="ORF">CA13_54460</name>
</gene>
<organism evidence="1 2">
    <name type="scientific">Novipirellula herctigrandis</name>
    <dbReference type="NCBI Taxonomy" id="2527986"/>
    <lineage>
        <taxon>Bacteria</taxon>
        <taxon>Pseudomonadati</taxon>
        <taxon>Planctomycetota</taxon>
        <taxon>Planctomycetia</taxon>
        <taxon>Pirellulales</taxon>
        <taxon>Pirellulaceae</taxon>
        <taxon>Novipirellula</taxon>
    </lineage>
</organism>